<proteinExistence type="predicted"/>
<protein>
    <submittedName>
        <fullName evidence="2">Uncharacterized protein</fullName>
    </submittedName>
</protein>
<evidence type="ECO:0000256" key="1">
    <source>
        <dbReference type="SAM" id="Phobius"/>
    </source>
</evidence>
<dbReference type="EMBL" id="LAZR01009311">
    <property type="protein sequence ID" value="KKM73379.1"/>
    <property type="molecule type" value="Genomic_DNA"/>
</dbReference>
<accession>A0A0F9JUC6</accession>
<feature type="transmembrane region" description="Helical" evidence="1">
    <location>
        <begin position="7"/>
        <end position="28"/>
    </location>
</feature>
<keyword evidence="1" id="KW-0812">Transmembrane</keyword>
<keyword evidence="1" id="KW-1133">Transmembrane helix</keyword>
<sequence>MRKLRRYALIALEVVGAAVAMTCVGYGIRAGFSPMLAVYAGAGAGLWCTAAVFRDLTASLSELD</sequence>
<evidence type="ECO:0000313" key="2">
    <source>
        <dbReference type="EMBL" id="KKM73379.1"/>
    </source>
</evidence>
<name>A0A0F9JUC6_9ZZZZ</name>
<organism evidence="2">
    <name type="scientific">marine sediment metagenome</name>
    <dbReference type="NCBI Taxonomy" id="412755"/>
    <lineage>
        <taxon>unclassified sequences</taxon>
        <taxon>metagenomes</taxon>
        <taxon>ecological metagenomes</taxon>
    </lineage>
</organism>
<feature type="transmembrane region" description="Helical" evidence="1">
    <location>
        <begin position="34"/>
        <end position="53"/>
    </location>
</feature>
<keyword evidence="1" id="KW-0472">Membrane</keyword>
<gene>
    <name evidence="2" type="ORF">LCGC14_1411170</name>
</gene>
<comment type="caution">
    <text evidence="2">The sequence shown here is derived from an EMBL/GenBank/DDBJ whole genome shotgun (WGS) entry which is preliminary data.</text>
</comment>
<dbReference type="AlphaFoldDB" id="A0A0F9JUC6"/>
<reference evidence="2" key="1">
    <citation type="journal article" date="2015" name="Nature">
        <title>Complex archaea that bridge the gap between prokaryotes and eukaryotes.</title>
        <authorList>
            <person name="Spang A."/>
            <person name="Saw J.H."/>
            <person name="Jorgensen S.L."/>
            <person name="Zaremba-Niedzwiedzka K."/>
            <person name="Martijn J."/>
            <person name="Lind A.E."/>
            <person name="van Eijk R."/>
            <person name="Schleper C."/>
            <person name="Guy L."/>
            <person name="Ettema T.J."/>
        </authorList>
    </citation>
    <scope>NUCLEOTIDE SEQUENCE</scope>
</reference>